<dbReference type="GO" id="GO:0046872">
    <property type="term" value="F:metal ion binding"/>
    <property type="evidence" value="ECO:0007669"/>
    <property type="project" value="UniProtKB-KW"/>
</dbReference>
<evidence type="ECO:0000313" key="6">
    <source>
        <dbReference type="EMBL" id="HJH49484.1"/>
    </source>
</evidence>
<dbReference type="PANTHER" id="PTHR46233">
    <property type="entry name" value="HYDROXYACYLGLUTATHIONE HYDROLASE GLOC"/>
    <property type="match status" value="1"/>
</dbReference>
<proteinExistence type="predicted"/>
<keyword evidence="4" id="KW-0862">Zinc</keyword>
<evidence type="ECO:0000313" key="7">
    <source>
        <dbReference type="Proteomes" id="UP000813420"/>
    </source>
</evidence>
<dbReference type="Proteomes" id="UP000813420">
    <property type="component" value="Unassembled WGS sequence"/>
</dbReference>
<dbReference type="AlphaFoldDB" id="A0A9D2VX35"/>
<reference evidence="6" key="2">
    <citation type="submission" date="2021-09" db="EMBL/GenBank/DDBJ databases">
        <authorList>
            <person name="Gilroy R."/>
        </authorList>
    </citation>
    <scope>NUCLEOTIDE SEQUENCE</scope>
    <source>
        <strain evidence="6">USAMLcec4-12693</strain>
    </source>
</reference>
<dbReference type="Pfam" id="PF00753">
    <property type="entry name" value="Lactamase_B"/>
    <property type="match status" value="1"/>
</dbReference>
<dbReference type="InterPro" id="IPR001279">
    <property type="entry name" value="Metallo-B-lactamas"/>
</dbReference>
<dbReference type="SMART" id="SM00849">
    <property type="entry name" value="Lactamase_B"/>
    <property type="match status" value="1"/>
</dbReference>
<dbReference type="GO" id="GO:0016787">
    <property type="term" value="F:hydrolase activity"/>
    <property type="evidence" value="ECO:0007669"/>
    <property type="project" value="UniProtKB-KW"/>
</dbReference>
<name>A0A9D2VX35_9FIRM</name>
<dbReference type="Gene3D" id="3.60.15.10">
    <property type="entry name" value="Ribonuclease Z/Hydroxyacylglutathione hydrolase-like"/>
    <property type="match status" value="1"/>
</dbReference>
<dbReference type="RefSeq" id="WP_070089384.1">
    <property type="nucleotide sequence ID" value="NZ_CABMJS010000018.1"/>
</dbReference>
<comment type="cofactor">
    <cofactor evidence="1">
        <name>Zn(2+)</name>
        <dbReference type="ChEBI" id="CHEBI:29105"/>
    </cofactor>
</comment>
<dbReference type="InterPro" id="IPR036866">
    <property type="entry name" value="RibonucZ/Hydroxyglut_hydro"/>
</dbReference>
<feature type="domain" description="Metallo-beta-lactamase" evidence="5">
    <location>
        <begin position="12"/>
        <end position="190"/>
    </location>
</feature>
<dbReference type="InterPro" id="IPR051453">
    <property type="entry name" value="MBL_Glyoxalase_II"/>
</dbReference>
<accession>A0A9D2VX35</accession>
<dbReference type="CDD" id="cd06262">
    <property type="entry name" value="metallo-hydrolase-like_MBL-fold"/>
    <property type="match status" value="1"/>
</dbReference>
<sequence length="208" mass="23174">MRVEKFVTGIISTNCYLAVNEDTKQAVVVDPAAAPARLMDHIREEGLKIEAILLTHGHFDHIMGIDGFLKEYSVPVYVHEDDLKMMEDPQWNQSAIYTAGYTFAGAAPLRDGQTLSLAGYDFQVLHTPGHTPGGCCYYVKSEGVLFSGDTLFQRSVGRTDFEGSSTKDLIRGIKEKLMVLPDDTHVYPGHMGETLIGYEKRENPFIQE</sequence>
<dbReference type="SUPFAM" id="SSF56281">
    <property type="entry name" value="Metallo-hydrolase/oxidoreductase"/>
    <property type="match status" value="1"/>
</dbReference>
<protein>
    <submittedName>
        <fullName evidence="6">MBL fold metallo-hydrolase</fullName>
    </submittedName>
</protein>
<evidence type="ECO:0000259" key="5">
    <source>
        <dbReference type="SMART" id="SM00849"/>
    </source>
</evidence>
<reference evidence="6" key="1">
    <citation type="journal article" date="2021" name="PeerJ">
        <title>Extensive microbial diversity within the chicken gut microbiome revealed by metagenomics and culture.</title>
        <authorList>
            <person name="Gilroy R."/>
            <person name="Ravi A."/>
            <person name="Getino M."/>
            <person name="Pursley I."/>
            <person name="Horton D.L."/>
            <person name="Alikhan N.F."/>
            <person name="Baker D."/>
            <person name="Gharbi K."/>
            <person name="Hall N."/>
            <person name="Watson M."/>
            <person name="Adriaenssens E.M."/>
            <person name="Foster-Nyarko E."/>
            <person name="Jarju S."/>
            <person name="Secka A."/>
            <person name="Antonio M."/>
            <person name="Oren A."/>
            <person name="Chaudhuri R.R."/>
            <person name="La Ragione R."/>
            <person name="Hildebrand F."/>
            <person name="Pallen M.J."/>
        </authorList>
    </citation>
    <scope>NUCLEOTIDE SEQUENCE</scope>
    <source>
        <strain evidence="6">USAMLcec4-12693</strain>
    </source>
</reference>
<keyword evidence="3" id="KW-0378">Hydrolase</keyword>
<gene>
    <name evidence="6" type="ORF">K8V39_04400</name>
</gene>
<dbReference type="EMBL" id="DYXE01000042">
    <property type="protein sequence ID" value="HJH49484.1"/>
    <property type="molecule type" value="Genomic_DNA"/>
</dbReference>
<dbReference type="PANTHER" id="PTHR46233:SF3">
    <property type="entry name" value="HYDROXYACYLGLUTATHIONE HYDROLASE GLOC"/>
    <property type="match status" value="1"/>
</dbReference>
<keyword evidence="2" id="KW-0479">Metal-binding</keyword>
<comment type="caution">
    <text evidence="6">The sequence shown here is derived from an EMBL/GenBank/DDBJ whole genome shotgun (WGS) entry which is preliminary data.</text>
</comment>
<evidence type="ECO:0000256" key="1">
    <source>
        <dbReference type="ARBA" id="ARBA00001947"/>
    </source>
</evidence>
<evidence type="ECO:0000256" key="2">
    <source>
        <dbReference type="ARBA" id="ARBA00022723"/>
    </source>
</evidence>
<organism evidence="6 7">
    <name type="scientific">Merdimonas faecis</name>
    <dbReference type="NCBI Taxonomy" id="1653435"/>
    <lineage>
        <taxon>Bacteria</taxon>
        <taxon>Bacillati</taxon>
        <taxon>Bacillota</taxon>
        <taxon>Clostridia</taxon>
        <taxon>Lachnospirales</taxon>
        <taxon>Lachnospiraceae</taxon>
        <taxon>Merdimonas</taxon>
    </lineage>
</organism>
<evidence type="ECO:0000256" key="3">
    <source>
        <dbReference type="ARBA" id="ARBA00022801"/>
    </source>
</evidence>
<evidence type="ECO:0000256" key="4">
    <source>
        <dbReference type="ARBA" id="ARBA00022833"/>
    </source>
</evidence>
<dbReference type="OrthoDB" id="9802248at2"/>